<sequence length="859" mass="92132">MSGFSRVSISDSLRKTIQDIKEITGKHSDEDVYAMLKECNMDPNETAQKLLYLDTFHEVRRKRDRRKVGVNNRAQEEYRRTPVMQRRGNGGGNYVSSYNSDDAVRGRQLNARRQNGYSSRMGRASKASIPVLRKDSNIVASDGGSTAAADASVCDGSSSHESTSQLVERNHKGVIRETKADYGSKSETVPSLRPVLIKQLSNVDPGPTPTPTPTNSSIVPSGARINGGSLKSKSSHVGNIVGSTSVSGLYASASDPVLVPSLNPRNLGSVGIIKREKGSQRNTVETSINLPAESRMNAVQSVAVGQAVPGSVELTSSAQPMEYKGVERTQLAQSSLLPSSSSHQIAAAKNNQETCAPVNGPPREIMSEAVGVAPETNINSLPTLEDSSSEQATAEVDIKLQKLHVSSRQSVIFPNHLHVPEAFKKALTFGSLDAHIGQDNEDSNPRDVSITTNIEAAKEPTPTHVPALPSMNIHCVVVHSSHDVPDQISNYVSIIIGCSHQSSSPRSGSDYHDRPQSPPNVLVNLTSPQENVSSGTAQRYDQSKQEMQQPVGGPQNPVLPPVPDYGLSLVPPVVGSHLVQLEGREPQGGNSLVPSTTASTPSMSQPRGIAQSSIAVSPQLFPFLRQPYPPNYIPYSPYFSQLYMPPQNAHQLLSHSGFPQQPSAGNIYMPPTAASGVKFPIYKPGNIAGNLTHFGISSSYGSYGASGLGYGSSAALPPGTSSNDDLTGSELKEKNMYSAIKQNEDLHILTSASGRDISALQANVFYNLPQGHPLAFSPAQVGHNSFPGIYHPTQSMSTPSLVQSLQQSQPTGGTVESIIPPLSSYPQPQLQPQAQLLPLPQQQYGQMNWNQKLLNRENI</sequence>
<dbReference type="Pfam" id="PF06972">
    <property type="entry name" value="GIP1_N"/>
    <property type="match status" value="1"/>
</dbReference>
<evidence type="ECO:0000313" key="3">
    <source>
        <dbReference type="EMBL" id="KAK4398643.1"/>
    </source>
</evidence>
<dbReference type="SUPFAM" id="SSF46934">
    <property type="entry name" value="UBA-like"/>
    <property type="match status" value="1"/>
</dbReference>
<dbReference type="GO" id="GO:0051082">
    <property type="term" value="F:unfolded protein binding"/>
    <property type="evidence" value="ECO:0007669"/>
    <property type="project" value="TreeGrafter"/>
</dbReference>
<dbReference type="PANTHER" id="PTHR46775:SF2">
    <property type="entry name" value="GBF-INTERACTING PROTEIN 1-LIKE"/>
    <property type="match status" value="1"/>
</dbReference>
<feature type="compositionally biased region" description="Polar residues" evidence="1">
    <location>
        <begin position="523"/>
        <end position="548"/>
    </location>
</feature>
<organism evidence="3 4">
    <name type="scientific">Sesamum angolense</name>
    <dbReference type="NCBI Taxonomy" id="2727404"/>
    <lineage>
        <taxon>Eukaryota</taxon>
        <taxon>Viridiplantae</taxon>
        <taxon>Streptophyta</taxon>
        <taxon>Embryophyta</taxon>
        <taxon>Tracheophyta</taxon>
        <taxon>Spermatophyta</taxon>
        <taxon>Magnoliopsida</taxon>
        <taxon>eudicotyledons</taxon>
        <taxon>Gunneridae</taxon>
        <taxon>Pentapetalae</taxon>
        <taxon>asterids</taxon>
        <taxon>lamiids</taxon>
        <taxon>Lamiales</taxon>
        <taxon>Pedaliaceae</taxon>
        <taxon>Sesamum</taxon>
    </lineage>
</organism>
<dbReference type="GO" id="GO:0005634">
    <property type="term" value="C:nucleus"/>
    <property type="evidence" value="ECO:0007669"/>
    <property type="project" value="TreeGrafter"/>
</dbReference>
<name>A0AAE2BV10_9LAMI</name>
<feature type="compositionally biased region" description="Polar residues" evidence="1">
    <location>
        <begin position="155"/>
        <end position="167"/>
    </location>
</feature>
<keyword evidence="4" id="KW-1185">Reference proteome</keyword>
<evidence type="ECO:0000256" key="1">
    <source>
        <dbReference type="SAM" id="MobiDB-lite"/>
    </source>
</evidence>
<dbReference type="EMBL" id="JACGWL010000007">
    <property type="protein sequence ID" value="KAK4398643.1"/>
    <property type="molecule type" value="Genomic_DNA"/>
</dbReference>
<feature type="domain" description="GBF-interacting protein 1 N-terminal" evidence="2">
    <location>
        <begin position="9"/>
        <end position="67"/>
    </location>
</feature>
<dbReference type="Proteomes" id="UP001289374">
    <property type="component" value="Unassembled WGS sequence"/>
</dbReference>
<gene>
    <name evidence="3" type="ORF">Sango_1339800</name>
</gene>
<comment type="caution">
    <text evidence="3">The sequence shown here is derived from an EMBL/GenBank/DDBJ whole genome shotgun (WGS) entry which is preliminary data.</text>
</comment>
<feature type="compositionally biased region" description="Low complexity" evidence="1">
    <location>
        <begin position="142"/>
        <end position="152"/>
    </location>
</feature>
<dbReference type="InterPro" id="IPR009060">
    <property type="entry name" value="UBA-like_sf"/>
</dbReference>
<reference evidence="3" key="1">
    <citation type="submission" date="2020-06" db="EMBL/GenBank/DDBJ databases">
        <authorList>
            <person name="Li T."/>
            <person name="Hu X."/>
            <person name="Zhang T."/>
            <person name="Song X."/>
            <person name="Zhang H."/>
            <person name="Dai N."/>
            <person name="Sheng W."/>
            <person name="Hou X."/>
            <person name="Wei L."/>
        </authorList>
    </citation>
    <scope>NUCLEOTIDE SEQUENCE</scope>
    <source>
        <strain evidence="3">K16</strain>
        <tissue evidence="3">Leaf</tissue>
    </source>
</reference>
<dbReference type="AlphaFoldDB" id="A0AAE2BV10"/>
<evidence type="ECO:0000313" key="4">
    <source>
        <dbReference type="Proteomes" id="UP001289374"/>
    </source>
</evidence>
<evidence type="ECO:0000259" key="2">
    <source>
        <dbReference type="Pfam" id="PF06972"/>
    </source>
</evidence>
<dbReference type="InterPro" id="IPR044277">
    <property type="entry name" value="GIP1"/>
</dbReference>
<dbReference type="InterPro" id="IPR009719">
    <property type="entry name" value="GIP1_N"/>
</dbReference>
<reference evidence="3" key="2">
    <citation type="journal article" date="2024" name="Plant">
        <title>Genomic evolution and insights into agronomic trait innovations of Sesamum species.</title>
        <authorList>
            <person name="Miao H."/>
            <person name="Wang L."/>
            <person name="Qu L."/>
            <person name="Liu H."/>
            <person name="Sun Y."/>
            <person name="Le M."/>
            <person name="Wang Q."/>
            <person name="Wei S."/>
            <person name="Zheng Y."/>
            <person name="Lin W."/>
            <person name="Duan Y."/>
            <person name="Cao H."/>
            <person name="Xiong S."/>
            <person name="Wang X."/>
            <person name="Wei L."/>
            <person name="Li C."/>
            <person name="Ma Q."/>
            <person name="Ju M."/>
            <person name="Zhao R."/>
            <person name="Li G."/>
            <person name="Mu C."/>
            <person name="Tian Q."/>
            <person name="Mei H."/>
            <person name="Zhang T."/>
            <person name="Gao T."/>
            <person name="Zhang H."/>
        </authorList>
    </citation>
    <scope>NUCLEOTIDE SEQUENCE</scope>
    <source>
        <strain evidence="3">K16</strain>
    </source>
</reference>
<feature type="region of interest" description="Disordered" evidence="1">
    <location>
        <begin position="202"/>
        <end position="221"/>
    </location>
</feature>
<feature type="compositionally biased region" description="Polar residues" evidence="1">
    <location>
        <begin position="588"/>
        <end position="609"/>
    </location>
</feature>
<feature type="region of interest" description="Disordered" evidence="1">
    <location>
        <begin position="502"/>
        <end position="562"/>
    </location>
</feature>
<proteinExistence type="predicted"/>
<feature type="region of interest" description="Disordered" evidence="1">
    <location>
        <begin position="142"/>
        <end position="167"/>
    </location>
</feature>
<feature type="region of interest" description="Disordered" evidence="1">
    <location>
        <begin position="583"/>
        <end position="609"/>
    </location>
</feature>
<accession>A0AAE2BV10</accession>
<protein>
    <submittedName>
        <fullName evidence="3">GBF-interacting protein 1-like</fullName>
    </submittedName>
</protein>
<dbReference type="PANTHER" id="PTHR46775">
    <property type="entry name" value="FLOCCULATION PROTEIN (DUF1296)"/>
    <property type="match status" value="1"/>
</dbReference>